<dbReference type="SUPFAM" id="SSF56300">
    <property type="entry name" value="Metallo-dependent phosphatases"/>
    <property type="match status" value="1"/>
</dbReference>
<dbReference type="OrthoDB" id="9801383at2"/>
<feature type="domain" description="Calcineurin-like phosphoesterase" evidence="3">
    <location>
        <begin position="150"/>
        <end position="333"/>
    </location>
</feature>
<dbReference type="Pfam" id="PF00149">
    <property type="entry name" value="Metallophos"/>
    <property type="match status" value="1"/>
</dbReference>
<dbReference type="GO" id="GO:0003993">
    <property type="term" value="F:acid phosphatase activity"/>
    <property type="evidence" value="ECO:0007669"/>
    <property type="project" value="InterPro"/>
</dbReference>
<evidence type="ECO:0000259" key="3">
    <source>
        <dbReference type="Pfam" id="PF00149"/>
    </source>
</evidence>
<dbReference type="SUPFAM" id="SSF49363">
    <property type="entry name" value="Purple acid phosphatase, N-terminal domain"/>
    <property type="match status" value="1"/>
</dbReference>
<dbReference type="InterPro" id="IPR029052">
    <property type="entry name" value="Metallo-depent_PP-like"/>
</dbReference>
<name>A0A4R0NK72_9SPHI</name>
<reference evidence="5 6" key="1">
    <citation type="submission" date="2019-02" db="EMBL/GenBank/DDBJ databases">
        <title>Pedobacter sp. RP-1-14 sp. nov., isolated from Arctic soil.</title>
        <authorList>
            <person name="Dahal R.H."/>
        </authorList>
    </citation>
    <scope>NUCLEOTIDE SEQUENCE [LARGE SCALE GENOMIC DNA]</scope>
    <source>
        <strain evidence="5 6">RP-1-14</strain>
    </source>
</reference>
<feature type="chain" id="PRO_5020773332" evidence="2">
    <location>
        <begin position="25"/>
        <end position="428"/>
    </location>
</feature>
<dbReference type="Pfam" id="PF16656">
    <property type="entry name" value="Pur_ac_phosph_N"/>
    <property type="match status" value="1"/>
</dbReference>
<evidence type="ECO:0000313" key="5">
    <source>
        <dbReference type="EMBL" id="TCD01132.1"/>
    </source>
</evidence>
<evidence type="ECO:0000256" key="2">
    <source>
        <dbReference type="SAM" id="SignalP"/>
    </source>
</evidence>
<dbReference type="InterPro" id="IPR004843">
    <property type="entry name" value="Calcineurin-like_PHP"/>
</dbReference>
<keyword evidence="6" id="KW-1185">Reference proteome</keyword>
<dbReference type="InterPro" id="IPR008963">
    <property type="entry name" value="Purple_acid_Pase-like_N"/>
</dbReference>
<dbReference type="Gene3D" id="3.60.21.10">
    <property type="match status" value="1"/>
</dbReference>
<dbReference type="InterPro" id="IPR015914">
    <property type="entry name" value="PAPs_N"/>
</dbReference>
<keyword evidence="1 2" id="KW-0732">Signal</keyword>
<dbReference type="EMBL" id="SJSL01000002">
    <property type="protein sequence ID" value="TCD01132.1"/>
    <property type="molecule type" value="Genomic_DNA"/>
</dbReference>
<dbReference type="Gene3D" id="2.60.40.380">
    <property type="entry name" value="Purple acid phosphatase-like, N-terminal"/>
    <property type="match status" value="1"/>
</dbReference>
<evidence type="ECO:0000313" key="6">
    <source>
        <dbReference type="Proteomes" id="UP000293347"/>
    </source>
</evidence>
<protein>
    <submittedName>
        <fullName evidence="5">Metallophosphoesterase family protein</fullName>
    </submittedName>
</protein>
<dbReference type="AlphaFoldDB" id="A0A4R0NK72"/>
<dbReference type="PANTHER" id="PTHR45867">
    <property type="entry name" value="PURPLE ACID PHOSPHATASE"/>
    <property type="match status" value="1"/>
</dbReference>
<evidence type="ECO:0000259" key="4">
    <source>
        <dbReference type="Pfam" id="PF16656"/>
    </source>
</evidence>
<evidence type="ECO:0000256" key="1">
    <source>
        <dbReference type="ARBA" id="ARBA00022729"/>
    </source>
</evidence>
<feature type="signal peptide" evidence="2">
    <location>
        <begin position="1"/>
        <end position="24"/>
    </location>
</feature>
<dbReference type="Proteomes" id="UP000293347">
    <property type="component" value="Unassembled WGS sequence"/>
</dbReference>
<proteinExistence type="predicted"/>
<organism evidence="5 6">
    <name type="scientific">Pedobacter psychroterrae</name>
    <dbReference type="NCBI Taxonomy" id="2530453"/>
    <lineage>
        <taxon>Bacteria</taxon>
        <taxon>Pseudomonadati</taxon>
        <taxon>Bacteroidota</taxon>
        <taxon>Sphingobacteriia</taxon>
        <taxon>Sphingobacteriales</taxon>
        <taxon>Sphingobacteriaceae</taxon>
        <taxon>Pedobacter</taxon>
    </lineage>
</organism>
<accession>A0A4R0NK72</accession>
<comment type="caution">
    <text evidence="5">The sequence shown here is derived from an EMBL/GenBank/DDBJ whole genome shotgun (WGS) entry which is preliminary data.</text>
</comment>
<dbReference type="GO" id="GO:0046872">
    <property type="term" value="F:metal ion binding"/>
    <property type="evidence" value="ECO:0007669"/>
    <property type="project" value="InterPro"/>
</dbReference>
<gene>
    <name evidence="5" type="ORF">EZ437_10210</name>
</gene>
<sequence>MNDMMKIKAFLIICLMVCTCLVYAQTPKAGPFPDRVILTWSAAPTTTQSVTWRTDSTVRKSFAQVLIEGSSPKLEKPDAKEYEAVVSSLKGAEYELSNYHSVTFTDLKADQLYTYRVGDGTNWSEWFQFKTAPAVTKPFSFIYLGDAQNDIRSKWSRVIRRAFATQGNARFIVHAGDLINRSNNDNEWGEWHHGGGFINGMIPSIPSSGNHEYFRDEQKVLTLDPHWQAQYTLPENGPEGLKESVYYVDYANLRMISLNSQMIVLDSNSLKIQAEWLEEVLKNNPKQWTMVTYHHPVYSTAKGRDNKEFRDRFKPLFDKYHVDILLQGHDHTYSRGQNLPIGMSRKEGGPMYVVSVAGPKMYKVDVTPRWMDVLAENTQLFQIISIDHENLTYTAYKASGEVFDSFKLKKVAKDKAAVFTDLNKQKKE</sequence>
<feature type="domain" description="Purple acid phosphatase N-terminal" evidence="4">
    <location>
        <begin position="33"/>
        <end position="131"/>
    </location>
</feature>
<dbReference type="PANTHER" id="PTHR45867:SF3">
    <property type="entry name" value="ACID PHOSPHATASE TYPE 7"/>
    <property type="match status" value="1"/>
</dbReference>